<dbReference type="InterPro" id="IPR050855">
    <property type="entry name" value="NDM-1-like"/>
</dbReference>
<dbReference type="CDD" id="cd07721">
    <property type="entry name" value="yflN-like_MBL-fold"/>
    <property type="match status" value="1"/>
</dbReference>
<name>A0ABU7TJP2_9HYPH</name>
<accession>A0ABU7TJP2</accession>
<dbReference type="SUPFAM" id="SSF56281">
    <property type="entry name" value="Metallo-hydrolase/oxidoreductase"/>
    <property type="match status" value="1"/>
</dbReference>
<reference evidence="3 4" key="1">
    <citation type="journal article" date="2012" name="Genet. Mol. Biol.">
        <title>Analysis of 16S rRNA and mxaF genes revealing insights into Methylobacterium niche-specific plant association.</title>
        <authorList>
            <person name="Dourado M.N."/>
            <person name="Andreote F.D."/>
            <person name="Dini-Andreote F."/>
            <person name="Conti R."/>
            <person name="Araujo J.M."/>
            <person name="Araujo W.L."/>
        </authorList>
    </citation>
    <scope>NUCLEOTIDE SEQUENCE [LARGE SCALE GENOMIC DNA]</scope>
    <source>
        <strain evidence="3 4">TC3-10</strain>
    </source>
</reference>
<feature type="compositionally biased region" description="Basic and acidic residues" evidence="1">
    <location>
        <begin position="9"/>
        <end position="24"/>
    </location>
</feature>
<dbReference type="InterPro" id="IPR036866">
    <property type="entry name" value="RibonucZ/Hydroxyglut_hydro"/>
</dbReference>
<evidence type="ECO:0000256" key="1">
    <source>
        <dbReference type="SAM" id="MobiDB-lite"/>
    </source>
</evidence>
<dbReference type="PANTHER" id="PTHR42951:SF17">
    <property type="entry name" value="METALLO-BETA-LACTAMASE DOMAIN-CONTAINING PROTEIN"/>
    <property type="match status" value="1"/>
</dbReference>
<dbReference type="PANTHER" id="PTHR42951">
    <property type="entry name" value="METALLO-BETA-LACTAMASE DOMAIN-CONTAINING"/>
    <property type="match status" value="1"/>
</dbReference>
<keyword evidence="4" id="KW-1185">Reference proteome</keyword>
<dbReference type="EMBL" id="MLCA01000001">
    <property type="protein sequence ID" value="MEE7489846.1"/>
    <property type="molecule type" value="Genomic_DNA"/>
</dbReference>
<dbReference type="InterPro" id="IPR001279">
    <property type="entry name" value="Metallo-B-lactamas"/>
</dbReference>
<gene>
    <name evidence="3" type="ORF">MOTC310_04930</name>
</gene>
<evidence type="ECO:0000313" key="4">
    <source>
        <dbReference type="Proteomes" id="UP001355206"/>
    </source>
</evidence>
<dbReference type="RefSeq" id="WP_132366750.1">
    <property type="nucleotide sequence ID" value="NZ_MLCA01000001.1"/>
</dbReference>
<feature type="domain" description="Metallo-beta-lactamase" evidence="2">
    <location>
        <begin position="40"/>
        <end position="252"/>
    </location>
</feature>
<dbReference type="SMART" id="SM00849">
    <property type="entry name" value="Lactamase_B"/>
    <property type="match status" value="1"/>
</dbReference>
<protein>
    <submittedName>
        <fullName evidence="3">MBL fold metallo-hydrolase</fullName>
    </submittedName>
</protein>
<evidence type="ECO:0000259" key="2">
    <source>
        <dbReference type="SMART" id="SM00849"/>
    </source>
</evidence>
<comment type="caution">
    <text evidence="3">The sequence shown here is derived from an EMBL/GenBank/DDBJ whole genome shotgun (WGS) entry which is preliminary data.</text>
</comment>
<dbReference type="Pfam" id="PF00753">
    <property type="entry name" value="Lactamase_B"/>
    <property type="match status" value="1"/>
</dbReference>
<dbReference type="Proteomes" id="UP001355206">
    <property type="component" value="Unassembled WGS sequence"/>
</dbReference>
<dbReference type="Gene3D" id="3.60.15.10">
    <property type="entry name" value="Ribonuclease Z/Hydroxyacylglutathione hydrolase-like"/>
    <property type="match status" value="1"/>
</dbReference>
<organism evidence="3 4">
    <name type="scientific">Methylobacterium oryzae</name>
    <dbReference type="NCBI Taxonomy" id="334852"/>
    <lineage>
        <taxon>Bacteria</taxon>
        <taxon>Pseudomonadati</taxon>
        <taxon>Pseudomonadota</taxon>
        <taxon>Alphaproteobacteria</taxon>
        <taxon>Hyphomicrobiales</taxon>
        <taxon>Methylobacteriaceae</taxon>
        <taxon>Methylobacterium</taxon>
    </lineage>
</organism>
<sequence>MAQQIPVDPHARADDPRRDAERDDATHALADDVAYQRHVLVNVVFVGAPGAGDRGWVLIDAGVMGAKRGIEAAARARFGEGARPAAIVLTHGHFDHVGVLEDLAEEWDVPVYAHALERPYLDGSAAYPTPDPSVGGGLLGRLSPLFPTRPVDVSGRLRLLPENGSVPPLPGWRWIHTPGHAPGHVSFWREADRTLIAGDAFITTAQESAYAVATQAPELHGPPMYLTIDWPAARDSVRALAALAPERVVTGHGRPLQGPEMRRALNALAQDFDRVAVPETGRFVEHPLRAADGSAYRTPS</sequence>
<feature type="region of interest" description="Disordered" evidence="1">
    <location>
        <begin position="1"/>
        <end position="24"/>
    </location>
</feature>
<proteinExistence type="predicted"/>
<evidence type="ECO:0000313" key="3">
    <source>
        <dbReference type="EMBL" id="MEE7489846.1"/>
    </source>
</evidence>